<evidence type="ECO:0000313" key="4">
    <source>
        <dbReference type="Proteomes" id="UP000249135"/>
    </source>
</evidence>
<dbReference type="InterPro" id="IPR010994">
    <property type="entry name" value="RuvA_2-like"/>
</dbReference>
<comment type="caution">
    <text evidence="3">The sequence shown here is derived from an EMBL/GenBank/DDBJ whole genome shotgun (WGS) entry which is preliminary data.</text>
</comment>
<sequence length="108" mass="11074">MFKKVLASLAFAAMSMASSAAVEINKGSVADFDGLPGVGPALSKRIVDARQQAEFKDWSDVMARVKGVKQKSAAKLSAAGLTVNGKPFEGAAEAPATKKAGSAKKPAH</sequence>
<evidence type="ECO:0000256" key="2">
    <source>
        <dbReference type="SAM" id="SignalP"/>
    </source>
</evidence>
<dbReference type="Pfam" id="PF12836">
    <property type="entry name" value="HHH_3"/>
    <property type="match status" value="1"/>
</dbReference>
<evidence type="ECO:0000313" key="3">
    <source>
        <dbReference type="EMBL" id="PZQ75247.1"/>
    </source>
</evidence>
<evidence type="ECO:0000256" key="1">
    <source>
        <dbReference type="SAM" id="MobiDB-lite"/>
    </source>
</evidence>
<dbReference type="SUPFAM" id="SSF47781">
    <property type="entry name" value="RuvA domain 2-like"/>
    <property type="match status" value="1"/>
</dbReference>
<dbReference type="AlphaFoldDB" id="A0A2W5RXQ6"/>
<feature type="region of interest" description="Disordered" evidence="1">
    <location>
        <begin position="86"/>
        <end position="108"/>
    </location>
</feature>
<feature type="chain" id="PRO_5016168766" description="Helix-hairpin-helix domain-containing protein" evidence="2">
    <location>
        <begin position="21"/>
        <end position="108"/>
    </location>
</feature>
<dbReference type="Proteomes" id="UP000249135">
    <property type="component" value="Unassembled WGS sequence"/>
</dbReference>
<organism evidence="3 4">
    <name type="scientific">Variovorax paradoxus</name>
    <dbReference type="NCBI Taxonomy" id="34073"/>
    <lineage>
        <taxon>Bacteria</taxon>
        <taxon>Pseudomonadati</taxon>
        <taxon>Pseudomonadota</taxon>
        <taxon>Betaproteobacteria</taxon>
        <taxon>Burkholderiales</taxon>
        <taxon>Comamonadaceae</taxon>
        <taxon>Variovorax</taxon>
    </lineage>
</organism>
<reference evidence="3 4" key="1">
    <citation type="submission" date="2017-08" db="EMBL/GenBank/DDBJ databases">
        <title>Infants hospitalized years apart are colonized by the same room-sourced microbial strains.</title>
        <authorList>
            <person name="Brooks B."/>
            <person name="Olm M.R."/>
            <person name="Firek B.A."/>
            <person name="Baker R."/>
            <person name="Thomas B.C."/>
            <person name="Morowitz M.J."/>
            <person name="Banfield J.F."/>
        </authorList>
    </citation>
    <scope>NUCLEOTIDE SEQUENCE [LARGE SCALE GENOMIC DNA]</scope>
    <source>
        <strain evidence="3">S2_005_003_R2_41</strain>
    </source>
</reference>
<gene>
    <name evidence="3" type="ORF">DI563_10165</name>
</gene>
<protein>
    <recommendedName>
        <fullName evidence="5">Helix-hairpin-helix domain-containing protein</fullName>
    </recommendedName>
</protein>
<proteinExistence type="predicted"/>
<evidence type="ECO:0008006" key="5">
    <source>
        <dbReference type="Google" id="ProtNLM"/>
    </source>
</evidence>
<feature type="signal peptide" evidence="2">
    <location>
        <begin position="1"/>
        <end position="20"/>
    </location>
</feature>
<dbReference type="EMBL" id="QFPP01000095">
    <property type="protein sequence ID" value="PZQ75247.1"/>
    <property type="molecule type" value="Genomic_DNA"/>
</dbReference>
<name>A0A2W5RXQ6_VARPD</name>
<dbReference type="Gene3D" id="1.10.150.320">
    <property type="entry name" value="Photosystem II 12 kDa extrinsic protein"/>
    <property type="match status" value="1"/>
</dbReference>
<keyword evidence="2" id="KW-0732">Signal</keyword>
<accession>A0A2W5RXQ6</accession>